<evidence type="ECO:0000256" key="1">
    <source>
        <dbReference type="SAM" id="Phobius"/>
    </source>
</evidence>
<comment type="caution">
    <text evidence="2">The sequence shown here is derived from an EMBL/GenBank/DDBJ whole genome shotgun (WGS) entry which is preliminary data.</text>
</comment>
<dbReference type="AlphaFoldDB" id="A0A1E8EXH3"/>
<reference evidence="2 3" key="1">
    <citation type="submission" date="2016-06" db="EMBL/GenBank/DDBJ databases">
        <title>Genome sequence of Clostridium acetireducens DSM 10703.</title>
        <authorList>
            <person name="Poehlein A."/>
            <person name="Fluechter S."/>
            <person name="Duerre P."/>
            <person name="Daniel R."/>
        </authorList>
    </citation>
    <scope>NUCLEOTIDE SEQUENCE [LARGE SCALE GENOMIC DNA]</scope>
    <source>
        <strain evidence="2 3">DSM 10703</strain>
    </source>
</reference>
<sequence>MKFLVLNKKRLSIVLIIIGLIIILIGIQSNFQERLNYTSLIQNNINSLKEYEALNKKFKYKLPEEWITDEKVFSGEEIIYHNDFHSKDLSIHGFVQVWNLKKDLKIYLEESKEISEMQNECMDYSLSEIKIKNNKAYLVQYNMITSKNKKYKSYEYFIKNKNKFFRFSFFVEEKNFKENMPTVFTTIVNTFNYNE</sequence>
<evidence type="ECO:0008006" key="4">
    <source>
        <dbReference type="Google" id="ProtNLM"/>
    </source>
</evidence>
<gene>
    <name evidence="2" type="ORF">CLOACE_16460</name>
</gene>
<keyword evidence="3" id="KW-1185">Reference proteome</keyword>
<keyword evidence="1" id="KW-1133">Transmembrane helix</keyword>
<keyword evidence="1" id="KW-0812">Transmembrane</keyword>
<dbReference type="STRING" id="1121290.CLAOCE_16460"/>
<keyword evidence="1" id="KW-0472">Membrane</keyword>
<name>A0A1E8EXH3_9CLOT</name>
<feature type="transmembrane region" description="Helical" evidence="1">
    <location>
        <begin position="12"/>
        <end position="31"/>
    </location>
</feature>
<accession>A0A1E8EXH3</accession>
<dbReference type="Proteomes" id="UP000175744">
    <property type="component" value="Unassembled WGS sequence"/>
</dbReference>
<dbReference type="RefSeq" id="WP_070110618.1">
    <property type="nucleotide sequence ID" value="NZ_LZFO01000025.1"/>
</dbReference>
<dbReference type="EMBL" id="LZFO01000025">
    <property type="protein sequence ID" value="OFI05488.1"/>
    <property type="molecule type" value="Genomic_DNA"/>
</dbReference>
<evidence type="ECO:0000313" key="3">
    <source>
        <dbReference type="Proteomes" id="UP000175744"/>
    </source>
</evidence>
<organism evidence="2 3">
    <name type="scientific">Clostridium acetireducens DSM 10703</name>
    <dbReference type="NCBI Taxonomy" id="1121290"/>
    <lineage>
        <taxon>Bacteria</taxon>
        <taxon>Bacillati</taxon>
        <taxon>Bacillota</taxon>
        <taxon>Clostridia</taxon>
        <taxon>Eubacteriales</taxon>
        <taxon>Clostridiaceae</taxon>
        <taxon>Clostridium</taxon>
    </lineage>
</organism>
<proteinExistence type="predicted"/>
<protein>
    <recommendedName>
        <fullName evidence="4">PsbP C-terminal domain-containing protein</fullName>
    </recommendedName>
</protein>
<evidence type="ECO:0000313" key="2">
    <source>
        <dbReference type="EMBL" id="OFI05488.1"/>
    </source>
</evidence>